<accession>A0A7W6AHS1</accession>
<comment type="caution">
    <text evidence="1">The sequence shown here is derived from an EMBL/GenBank/DDBJ whole genome shotgun (WGS) entry which is preliminary data.</text>
</comment>
<sequence length="57" mass="6075">MTMLTAELRSCLSLADKLNLPMVGIHIEQACAWLVANGHDGMASARDQSDPRPAPIG</sequence>
<dbReference type="EMBL" id="JACIDH010000020">
    <property type="protein sequence ID" value="MBB3880766.1"/>
    <property type="molecule type" value="Genomic_DNA"/>
</dbReference>
<keyword evidence="2" id="KW-1185">Reference proteome</keyword>
<reference evidence="1 2" key="1">
    <citation type="submission" date="2020-08" db="EMBL/GenBank/DDBJ databases">
        <title>Genomic Encyclopedia of Type Strains, Phase IV (KMG-IV): sequencing the most valuable type-strain genomes for metagenomic binning, comparative biology and taxonomic classification.</title>
        <authorList>
            <person name="Goeker M."/>
        </authorList>
    </citation>
    <scope>NUCLEOTIDE SEQUENCE [LARGE SCALE GENOMIC DNA]</scope>
    <source>
        <strain evidence="1 2">DSM 19512</strain>
    </source>
</reference>
<name>A0A7W6AHS1_9SPHN</name>
<protein>
    <submittedName>
        <fullName evidence="1">Uncharacterized protein</fullName>
    </submittedName>
</protein>
<evidence type="ECO:0000313" key="1">
    <source>
        <dbReference type="EMBL" id="MBB3880766.1"/>
    </source>
</evidence>
<gene>
    <name evidence="1" type="ORF">GGR48_003216</name>
</gene>
<proteinExistence type="predicted"/>
<dbReference type="RefSeq" id="WP_206362442.1">
    <property type="nucleotide sequence ID" value="NZ_JACIDH010000020.1"/>
</dbReference>
<dbReference type="Proteomes" id="UP000538670">
    <property type="component" value="Unassembled WGS sequence"/>
</dbReference>
<evidence type="ECO:0000313" key="2">
    <source>
        <dbReference type="Proteomes" id="UP000538670"/>
    </source>
</evidence>
<dbReference type="AlphaFoldDB" id="A0A7W6AHS1"/>
<organism evidence="1 2">
    <name type="scientific">Sphingomonas pseudosanguinis</name>
    <dbReference type="NCBI Taxonomy" id="413712"/>
    <lineage>
        <taxon>Bacteria</taxon>
        <taxon>Pseudomonadati</taxon>
        <taxon>Pseudomonadota</taxon>
        <taxon>Alphaproteobacteria</taxon>
        <taxon>Sphingomonadales</taxon>
        <taxon>Sphingomonadaceae</taxon>
        <taxon>Sphingomonas</taxon>
    </lineage>
</organism>